<gene>
    <name evidence="11" type="ORF">ABII15_00555</name>
</gene>
<dbReference type="SUPFAM" id="SSF48208">
    <property type="entry name" value="Six-hairpin glycosidases"/>
    <property type="match status" value="1"/>
</dbReference>
<evidence type="ECO:0000313" key="11">
    <source>
        <dbReference type="EMBL" id="XCJ68533.1"/>
    </source>
</evidence>
<dbReference type="GO" id="GO:0030245">
    <property type="term" value="P:cellulose catabolic process"/>
    <property type="evidence" value="ECO:0007669"/>
    <property type="project" value="UniProtKB-KW"/>
</dbReference>
<dbReference type="SUPFAM" id="SSF49785">
    <property type="entry name" value="Galactose-binding domain-like"/>
    <property type="match status" value="1"/>
</dbReference>
<evidence type="ECO:0000259" key="10">
    <source>
        <dbReference type="Pfam" id="PF02927"/>
    </source>
</evidence>
<proteinExistence type="inferred from homology"/>
<dbReference type="SUPFAM" id="SSF81296">
    <property type="entry name" value="E set domains"/>
    <property type="match status" value="1"/>
</dbReference>
<reference evidence="11" key="1">
    <citation type="submission" date="2024-06" db="EMBL/GenBank/DDBJ databases">
        <title>Streptomyces sp. strain HUAS MG91 genome sequences.</title>
        <authorList>
            <person name="Mo P."/>
        </authorList>
    </citation>
    <scope>NUCLEOTIDE SEQUENCE</scope>
    <source>
        <strain evidence="11">HUAS MG91</strain>
    </source>
</reference>
<dbReference type="Gene3D" id="2.60.120.260">
    <property type="entry name" value="Galactose-binding domain-like"/>
    <property type="match status" value="1"/>
</dbReference>
<feature type="domain" description="CBM-cenC" evidence="9">
    <location>
        <begin position="36"/>
        <end position="152"/>
    </location>
</feature>
<dbReference type="Pfam" id="PF00759">
    <property type="entry name" value="Glyco_hydro_9"/>
    <property type="match status" value="1"/>
</dbReference>
<dbReference type="PROSITE" id="PS00698">
    <property type="entry name" value="GH9_3"/>
    <property type="match status" value="1"/>
</dbReference>
<feature type="signal peptide" evidence="7">
    <location>
        <begin position="1"/>
        <end position="25"/>
    </location>
</feature>
<evidence type="ECO:0000256" key="5">
    <source>
        <dbReference type="ARBA" id="ARBA00023326"/>
    </source>
</evidence>
<evidence type="ECO:0000256" key="4">
    <source>
        <dbReference type="ARBA" id="ARBA00023295"/>
    </source>
</evidence>
<dbReference type="Pfam" id="PF02927">
    <property type="entry name" value="CelD_N"/>
    <property type="match status" value="1"/>
</dbReference>
<dbReference type="CDD" id="cd02850">
    <property type="entry name" value="E_set_Cellulase_N"/>
    <property type="match status" value="1"/>
</dbReference>
<feature type="domain" description="Glycoside hydrolase family 9" evidence="8">
    <location>
        <begin position="275"/>
        <end position="733"/>
    </location>
</feature>
<evidence type="ECO:0000256" key="2">
    <source>
        <dbReference type="ARBA" id="ARBA00022801"/>
    </source>
</evidence>
<keyword evidence="4 6" id="KW-0326">Glycosidase</keyword>
<dbReference type="KEGG" id="stac:ABII15_00555"/>
<keyword evidence="7" id="KW-0136">Cellulose degradation</keyword>
<accession>A0AAU8IKG0</accession>
<comment type="catalytic activity">
    <reaction evidence="7">
        <text>Endohydrolysis of (1-&gt;4)-beta-D-glucosidic linkages in cellulose, lichenin and cereal beta-D-glucans.</text>
        <dbReference type="EC" id="3.2.1.4"/>
    </reaction>
</comment>
<dbReference type="InterPro" id="IPR008979">
    <property type="entry name" value="Galactose-bd-like_sf"/>
</dbReference>
<dbReference type="InterPro" id="IPR013783">
    <property type="entry name" value="Ig-like_fold"/>
</dbReference>
<sequence>MRPRTLLHALVLPTVLLATAPAVHAAPDPQQPYERVLNGTFDQVKTPWWSSGSTPSRIDGGKLCADVPAGTANPWDSMIAQDSIPLEADQPYTLRFTASATTTTTIRAVLQLGVPPRTTTFNKTLTLTPEPQTFTVSGTSKSADLHGQLSFQQGGAAAAFTLCMDDVSLTGGSVAPGAGRDFGSPVHVNQVGYERHGPKKASVVEPGDRPVDWSLRAADGTVVRTGRTRVQGDDDASGQHVHIADFSGYTTNGTGYTLAVGDHVSEPFDIADNPYTGLRRDALGYFYLARSGTPIEAAYVGDAYARPAGHLGVAPNKGDTDVPCLPGACSYRQDVRGGWYDAGDQGKYVVNGGLAAWQLMDSYERSRRQGDTVGASDGLLSVPENANKVPDVLDESRWEVEFLLRMQIPQGQPLAGMALHKVHDLAWTALPTQPDKDSQPRYLHPPTTAATLNLAAAAAQAARVWAPYDKEFAARCLRAARTAFDAALAHPDLYAPDANGSGGGDYDDTQVSDEFSWAATELYATTRDHRYLARITAKATTDGFSWQDTSALSDLTVARMPERFPRKLSLAASARIVKIAETFVRDQRSQGYPNPNKPADGTYVWGSNSVTANNAVIMATAYDLTRLPRYRDGVLEAMDYLLGRNALDQSYVTGYGERASHNQHTRIWAHQIDPALPDPPKGSLAGGPNSVLTDPVAQQNLVGCAPSTCYIDDVYSYGTDEIAINWNSALAWVATFAAAR</sequence>
<feature type="active site" evidence="6">
    <location>
        <position position="721"/>
    </location>
</feature>
<dbReference type="InterPro" id="IPR012341">
    <property type="entry name" value="6hp_glycosidase-like_sf"/>
</dbReference>
<dbReference type="AlphaFoldDB" id="A0AAU8IKG0"/>
<dbReference type="InterPro" id="IPR001701">
    <property type="entry name" value="Glyco_hydro_9"/>
</dbReference>
<evidence type="ECO:0000259" key="8">
    <source>
        <dbReference type="Pfam" id="PF00759"/>
    </source>
</evidence>
<dbReference type="Gene3D" id="1.50.10.10">
    <property type="match status" value="1"/>
</dbReference>
<dbReference type="RefSeq" id="WP_353940219.1">
    <property type="nucleotide sequence ID" value="NZ_CP159534.1"/>
</dbReference>
<feature type="active site" evidence="6">
    <location>
        <position position="712"/>
    </location>
</feature>
<dbReference type="EC" id="3.2.1.4" evidence="7"/>
<organism evidence="11">
    <name type="scientific">Streptomyces tabacisoli</name>
    <dbReference type="NCBI Taxonomy" id="3156398"/>
    <lineage>
        <taxon>Bacteria</taxon>
        <taxon>Bacillati</taxon>
        <taxon>Actinomycetota</taxon>
        <taxon>Actinomycetes</taxon>
        <taxon>Kitasatosporales</taxon>
        <taxon>Streptomycetaceae</taxon>
        <taxon>Streptomyces</taxon>
    </lineage>
</organism>
<dbReference type="PANTHER" id="PTHR22298">
    <property type="entry name" value="ENDO-1,4-BETA-GLUCANASE"/>
    <property type="match status" value="1"/>
</dbReference>
<dbReference type="EMBL" id="CP159534">
    <property type="protein sequence ID" value="XCJ68533.1"/>
    <property type="molecule type" value="Genomic_DNA"/>
</dbReference>
<keyword evidence="2 6" id="KW-0378">Hydrolase</keyword>
<evidence type="ECO:0000256" key="3">
    <source>
        <dbReference type="ARBA" id="ARBA00023277"/>
    </source>
</evidence>
<keyword evidence="7" id="KW-0732">Signal</keyword>
<evidence type="ECO:0000256" key="6">
    <source>
        <dbReference type="PROSITE-ProRule" id="PRU10060"/>
    </source>
</evidence>
<feature type="domain" description="Cellulase Ig-like" evidence="10">
    <location>
        <begin position="183"/>
        <end position="263"/>
    </location>
</feature>
<feature type="chain" id="PRO_5043105245" description="Endoglucanase" evidence="7">
    <location>
        <begin position="26"/>
        <end position="740"/>
    </location>
</feature>
<comment type="similarity">
    <text evidence="1 6 7">Belongs to the glycosyl hydrolase 9 (cellulase E) family.</text>
</comment>
<dbReference type="InterPro" id="IPR004197">
    <property type="entry name" value="Cellulase_Ig-like"/>
</dbReference>
<dbReference type="InterPro" id="IPR033126">
    <property type="entry name" value="Glyco_hydro_9_Asp/Glu_AS"/>
</dbReference>
<dbReference type="InterPro" id="IPR003305">
    <property type="entry name" value="CenC_carb-bd"/>
</dbReference>
<keyword evidence="5 6" id="KW-0624">Polysaccharide degradation</keyword>
<name>A0AAU8IKG0_9ACTN</name>
<dbReference type="InterPro" id="IPR014756">
    <property type="entry name" value="Ig_E-set"/>
</dbReference>
<evidence type="ECO:0000256" key="1">
    <source>
        <dbReference type="ARBA" id="ARBA00007072"/>
    </source>
</evidence>
<evidence type="ECO:0000259" key="9">
    <source>
        <dbReference type="Pfam" id="PF02018"/>
    </source>
</evidence>
<keyword evidence="3 6" id="KW-0119">Carbohydrate metabolism</keyword>
<dbReference type="InterPro" id="IPR008928">
    <property type="entry name" value="6-hairpin_glycosidase_sf"/>
</dbReference>
<dbReference type="GO" id="GO:0008810">
    <property type="term" value="F:cellulase activity"/>
    <property type="evidence" value="ECO:0007669"/>
    <property type="project" value="UniProtKB-EC"/>
</dbReference>
<protein>
    <recommendedName>
        <fullName evidence="7">Endoglucanase</fullName>
        <ecNumber evidence="7">3.2.1.4</ecNumber>
    </recommendedName>
</protein>
<dbReference type="Gene3D" id="2.60.40.10">
    <property type="entry name" value="Immunoglobulins"/>
    <property type="match status" value="1"/>
</dbReference>
<dbReference type="Pfam" id="PF02018">
    <property type="entry name" value="CBM_4_9"/>
    <property type="match status" value="1"/>
</dbReference>
<evidence type="ECO:0000256" key="7">
    <source>
        <dbReference type="RuleBase" id="RU361166"/>
    </source>
</evidence>